<accession>A0ABW2AV59</accession>
<dbReference type="Proteomes" id="UP001596356">
    <property type="component" value="Unassembled WGS sequence"/>
</dbReference>
<reference evidence="2" key="1">
    <citation type="journal article" date="2019" name="Int. J. Syst. Evol. Microbiol.">
        <title>The Global Catalogue of Microorganisms (GCM) 10K type strain sequencing project: providing services to taxonomists for standard genome sequencing and annotation.</title>
        <authorList>
            <consortium name="The Broad Institute Genomics Platform"/>
            <consortium name="The Broad Institute Genome Sequencing Center for Infectious Disease"/>
            <person name="Wu L."/>
            <person name="Ma J."/>
        </authorList>
    </citation>
    <scope>NUCLEOTIDE SEQUENCE [LARGE SCALE GENOMIC DNA]</scope>
    <source>
        <strain evidence="2">NBRC 106593</strain>
    </source>
</reference>
<comment type="caution">
    <text evidence="1">The sequence shown here is derived from an EMBL/GenBank/DDBJ whole genome shotgun (WGS) entry which is preliminary data.</text>
</comment>
<organism evidence="1 2">
    <name type="scientific">Branchiibius cervicis</name>
    <dbReference type="NCBI Taxonomy" id="908252"/>
    <lineage>
        <taxon>Bacteria</taxon>
        <taxon>Bacillati</taxon>
        <taxon>Actinomycetota</taxon>
        <taxon>Actinomycetes</taxon>
        <taxon>Micrococcales</taxon>
        <taxon>Dermacoccaceae</taxon>
        <taxon>Branchiibius</taxon>
    </lineage>
</organism>
<evidence type="ECO:0000313" key="1">
    <source>
        <dbReference type="EMBL" id="MFC6715012.1"/>
    </source>
</evidence>
<gene>
    <name evidence="1" type="ORF">ACFQBT_14855</name>
</gene>
<dbReference type="EMBL" id="JBHSWJ010000002">
    <property type="protein sequence ID" value="MFC6715012.1"/>
    <property type="molecule type" value="Genomic_DNA"/>
</dbReference>
<protein>
    <submittedName>
        <fullName evidence="1">Uncharacterized protein</fullName>
    </submittedName>
</protein>
<name>A0ABW2AV59_9MICO</name>
<keyword evidence="2" id="KW-1185">Reference proteome</keyword>
<dbReference type="RefSeq" id="WP_377823808.1">
    <property type="nucleotide sequence ID" value="NZ_JBHSWJ010000002.1"/>
</dbReference>
<proteinExistence type="predicted"/>
<sequence length="144" mass="16251">MDSITFQATDLEYGTGRHRGILPVVNGVSLIERARRVEQPAANAEKHPDLAGNYAPLLSEGLPREHFLGQPTLSWFDDGDTVLLGCSCGDWGCWPLTARVKVDDRFVHWRNFRTGHRDWDLSELGPFRFSRTAYEQALRTVGLP</sequence>
<evidence type="ECO:0000313" key="2">
    <source>
        <dbReference type="Proteomes" id="UP001596356"/>
    </source>
</evidence>